<dbReference type="InterPro" id="IPR038475">
    <property type="entry name" value="RecG_C_sf"/>
</dbReference>
<gene>
    <name evidence="2" type="ORF">Thiowin_02640</name>
</gene>
<dbReference type="Gene3D" id="3.30.950.30">
    <property type="entry name" value="Schlafen, AAA domain"/>
    <property type="match status" value="1"/>
</dbReference>
<protein>
    <submittedName>
        <fullName evidence="2">Divergent AAA domain protein</fullName>
    </submittedName>
</protein>
<dbReference type="Proteomes" id="UP001432180">
    <property type="component" value="Chromosome"/>
</dbReference>
<dbReference type="PANTHER" id="PTHR30595:SF6">
    <property type="entry name" value="SCHLAFEN ALBA-2 DOMAIN-CONTAINING PROTEIN"/>
    <property type="match status" value="1"/>
</dbReference>
<dbReference type="RefSeq" id="WP_328983422.1">
    <property type="nucleotide sequence ID" value="NZ_CP121472.1"/>
</dbReference>
<sequence length="417" mass="46819">MLKRDLEEIIANGENSGIEFKRDDIRPEQLAKEIVALANVQGGRILLGVEDNGRVSGLQRADTQEWVLNVFRDKVHPQIIPFYEELHWSETQRVGIVSLAAGISKPYVLRHQGREDIYIRMGNRSEIASREQQLRLFATGGLLHAETLPVAGTSIDRLDLDRLDYYLRHIIQDPDVPEDSDQWQQRLLGLGLMAEDGCGHQTASIAGLLGFGIQPRQAIRQAGLRVMVFTGTEKSYDARLDVVLDAPLVARRKRSASGGSQHIDDGLIDKLAATLRPFITEDSATIGADMRRTTHWHYPWEAVRELAINALAHRDWTRSVDIELSCYADRLEIISPGALQNAMTIEKIIAGQRSPRNPIIMDILRDYGYVEARGMGVRTKVIPAMRAHNGTVPEFELTEDALKVILYRSRSSYNKTG</sequence>
<dbReference type="InterPro" id="IPR007421">
    <property type="entry name" value="Schlafen_AlbA_2_dom"/>
</dbReference>
<proteinExistence type="predicted"/>
<organism evidence="2 3">
    <name type="scientific">Thiorhodovibrio winogradskyi</name>
    <dbReference type="NCBI Taxonomy" id="77007"/>
    <lineage>
        <taxon>Bacteria</taxon>
        <taxon>Pseudomonadati</taxon>
        <taxon>Pseudomonadota</taxon>
        <taxon>Gammaproteobacteria</taxon>
        <taxon>Chromatiales</taxon>
        <taxon>Chromatiaceae</taxon>
        <taxon>Thiorhodovibrio</taxon>
    </lineage>
</organism>
<dbReference type="PANTHER" id="PTHR30595">
    <property type="entry name" value="GLPR-RELATED TRANSCRIPTIONAL REPRESSOR"/>
    <property type="match status" value="1"/>
</dbReference>
<evidence type="ECO:0000259" key="1">
    <source>
        <dbReference type="Pfam" id="PF04326"/>
    </source>
</evidence>
<name>A0ABZ0S9B1_9GAMM</name>
<feature type="domain" description="Schlafen AlbA-2" evidence="1">
    <location>
        <begin position="14"/>
        <end position="127"/>
    </location>
</feature>
<dbReference type="Pfam" id="PF13749">
    <property type="entry name" value="HATPase_c_4"/>
    <property type="match status" value="1"/>
</dbReference>
<accession>A0ABZ0S9B1</accession>
<dbReference type="EMBL" id="CP121472">
    <property type="protein sequence ID" value="WPL17615.1"/>
    <property type="molecule type" value="Genomic_DNA"/>
</dbReference>
<keyword evidence="3" id="KW-1185">Reference proteome</keyword>
<evidence type="ECO:0000313" key="2">
    <source>
        <dbReference type="EMBL" id="WPL17615.1"/>
    </source>
</evidence>
<dbReference type="InterPro" id="IPR038461">
    <property type="entry name" value="Schlafen_AlbA_2_dom_sf"/>
</dbReference>
<reference evidence="2 3" key="1">
    <citation type="journal article" date="2023" name="Microorganisms">
        <title>Thiorhodovibrio frisius and Trv. litoralis spp. nov., Two Novel Members from a Clade of Fastidious Purple Sulfur Bacteria That Exhibit Unique Red-Shifted Light-Harvesting Capabilities.</title>
        <authorList>
            <person name="Methner A."/>
            <person name="Kuzyk S.B."/>
            <person name="Petersen J."/>
            <person name="Bauer S."/>
            <person name="Brinkmann H."/>
            <person name="Sichau K."/>
            <person name="Wanner G."/>
            <person name="Wolf J."/>
            <person name="Neumann-Schaal M."/>
            <person name="Henke P."/>
            <person name="Tank M."/>
            <person name="Sproer C."/>
            <person name="Bunk B."/>
            <person name="Overmann J."/>
        </authorList>
    </citation>
    <scope>NUCLEOTIDE SEQUENCE [LARGE SCALE GENOMIC DNA]</scope>
    <source>
        <strain evidence="2 3">DSM 6702</strain>
    </source>
</reference>
<evidence type="ECO:0000313" key="3">
    <source>
        <dbReference type="Proteomes" id="UP001432180"/>
    </source>
</evidence>
<dbReference type="Pfam" id="PF04326">
    <property type="entry name" value="SLFN_AlbA_2"/>
    <property type="match status" value="1"/>
</dbReference>
<dbReference type="Gene3D" id="3.30.565.60">
    <property type="match status" value="1"/>
</dbReference>